<dbReference type="GO" id="GO:0000310">
    <property type="term" value="F:xanthine phosphoribosyltransferase activity"/>
    <property type="evidence" value="ECO:0007669"/>
    <property type="project" value="UniProtKB-UniRule"/>
</dbReference>
<evidence type="ECO:0000256" key="5">
    <source>
        <dbReference type="HAMAP-Rule" id="MF_01184"/>
    </source>
</evidence>
<feature type="binding site" evidence="5">
    <location>
        <position position="27"/>
    </location>
    <ligand>
        <name>xanthine</name>
        <dbReference type="ChEBI" id="CHEBI:17712"/>
    </ligand>
</feature>
<dbReference type="EMBL" id="FUWV01000019">
    <property type="protein sequence ID" value="SJZ93116.1"/>
    <property type="molecule type" value="Genomic_DNA"/>
</dbReference>
<dbReference type="EC" id="2.4.2.22" evidence="5 6"/>
<dbReference type="AlphaFoldDB" id="A0A1T4PPF9"/>
<dbReference type="PANTHER" id="PTHR43864:SF1">
    <property type="entry name" value="XANTHINE PHOSPHORIBOSYLTRANSFERASE"/>
    <property type="match status" value="1"/>
</dbReference>
<dbReference type="HAMAP" id="MF_01184">
    <property type="entry name" value="XPRTase"/>
    <property type="match status" value="1"/>
</dbReference>
<evidence type="ECO:0000256" key="6">
    <source>
        <dbReference type="NCBIfam" id="TIGR01744"/>
    </source>
</evidence>
<comment type="caution">
    <text evidence="5">Lacks conserved residue(s) required for the propagation of feature annotation.</text>
</comment>
<evidence type="ECO:0000313" key="9">
    <source>
        <dbReference type="Proteomes" id="UP000196365"/>
    </source>
</evidence>
<comment type="similarity">
    <text evidence="5">Belongs to the purine/pyrimidine phosphoribosyltransferase family. Xpt subfamily.</text>
</comment>
<protein>
    <recommendedName>
        <fullName evidence="5 6">Xanthine phosphoribosyltransferase</fullName>
        <shortName evidence="5">XPRTase</shortName>
        <ecNumber evidence="5 6">2.4.2.22</ecNumber>
    </recommendedName>
</protein>
<comment type="subcellular location">
    <subcellularLocation>
        <location evidence="5">Cytoplasm</location>
    </subcellularLocation>
</comment>
<dbReference type="Gene3D" id="3.40.50.2020">
    <property type="match status" value="1"/>
</dbReference>
<comment type="catalytic activity">
    <reaction evidence="5">
        <text>XMP + diphosphate = xanthine + 5-phospho-alpha-D-ribose 1-diphosphate</text>
        <dbReference type="Rhea" id="RHEA:10800"/>
        <dbReference type="ChEBI" id="CHEBI:17712"/>
        <dbReference type="ChEBI" id="CHEBI:33019"/>
        <dbReference type="ChEBI" id="CHEBI:57464"/>
        <dbReference type="ChEBI" id="CHEBI:58017"/>
        <dbReference type="EC" id="2.4.2.22"/>
    </reaction>
</comment>
<dbReference type="GO" id="GO:0005737">
    <property type="term" value="C:cytoplasm"/>
    <property type="evidence" value="ECO:0007669"/>
    <property type="project" value="UniProtKB-SubCell"/>
</dbReference>
<evidence type="ECO:0000256" key="2">
    <source>
        <dbReference type="ARBA" id="ARBA00022676"/>
    </source>
</evidence>
<keyword evidence="1 5" id="KW-0963">Cytoplasm</keyword>
<accession>A0A1T4PPF9</accession>
<evidence type="ECO:0000313" key="8">
    <source>
        <dbReference type="EMBL" id="SJZ93116.1"/>
    </source>
</evidence>
<feature type="domain" description="Phosphoribosyltransferase" evidence="7">
    <location>
        <begin position="32"/>
        <end position="157"/>
    </location>
</feature>
<reference evidence="8 9" key="1">
    <citation type="submission" date="2017-02" db="EMBL/GenBank/DDBJ databases">
        <authorList>
            <person name="Peterson S.W."/>
        </authorList>
    </citation>
    <scope>NUCLEOTIDE SEQUENCE [LARGE SCALE GENOMIC DNA]</scope>
    <source>
        <strain evidence="8 9">DSM 15102</strain>
    </source>
</reference>
<keyword evidence="3 5" id="KW-0808">Transferase</keyword>
<organism evidence="8 9">
    <name type="scientific">Garciella nitratireducens DSM 15102</name>
    <dbReference type="NCBI Taxonomy" id="1121911"/>
    <lineage>
        <taxon>Bacteria</taxon>
        <taxon>Bacillati</taxon>
        <taxon>Bacillota</taxon>
        <taxon>Clostridia</taxon>
        <taxon>Eubacteriales</taxon>
        <taxon>Eubacteriaceae</taxon>
        <taxon>Garciella</taxon>
    </lineage>
</organism>
<dbReference type="GO" id="GO:0046110">
    <property type="term" value="P:xanthine metabolic process"/>
    <property type="evidence" value="ECO:0007669"/>
    <property type="project" value="UniProtKB-UniRule"/>
</dbReference>
<dbReference type="UniPathway" id="UPA00602">
    <property type="reaction ID" value="UER00658"/>
</dbReference>
<dbReference type="OrthoDB" id="9790678at2"/>
<dbReference type="NCBIfam" id="TIGR01744">
    <property type="entry name" value="XPRTase"/>
    <property type="match status" value="1"/>
</dbReference>
<dbReference type="Proteomes" id="UP000196365">
    <property type="component" value="Unassembled WGS sequence"/>
</dbReference>
<sequence>MELLKQRIQKDGSVADGNIIKVDSFLNHQIDVSLLNEIGKEFKRRFASEKIDKILTIEASGIAIAVIAAQYFQVPVVFAKKSESKNLDVETYESNVYSYTKGKIYTIRVSKKYLKEGENILIIDDFLANGKAAQGLLDILKKAKCNLVGIGIVIEKGFQNGGKEIRKQNIKLESLAIIEKMNNGKIIFQ</sequence>
<evidence type="ECO:0000259" key="7">
    <source>
        <dbReference type="Pfam" id="PF00156"/>
    </source>
</evidence>
<keyword evidence="2 5" id="KW-0328">Glycosyltransferase</keyword>
<feature type="binding site" evidence="5">
    <location>
        <begin position="128"/>
        <end position="132"/>
    </location>
    <ligand>
        <name>5-phospho-alpha-D-ribose 1-diphosphate</name>
        <dbReference type="ChEBI" id="CHEBI:58017"/>
    </ligand>
</feature>
<keyword evidence="4 5" id="KW-0660">Purine salvage</keyword>
<dbReference type="PANTHER" id="PTHR43864">
    <property type="entry name" value="HYPOXANTHINE/GUANINE PHOSPHORIBOSYLTRANSFERASE"/>
    <property type="match status" value="1"/>
</dbReference>
<dbReference type="RefSeq" id="WP_087679487.1">
    <property type="nucleotide sequence ID" value="NZ_FUWV01000019.1"/>
</dbReference>
<proteinExistence type="inferred from homology"/>
<feature type="binding site" evidence="5">
    <location>
        <position position="156"/>
    </location>
    <ligand>
        <name>xanthine</name>
        <dbReference type="ChEBI" id="CHEBI:17712"/>
    </ligand>
</feature>
<comment type="pathway">
    <text evidence="5">Purine metabolism; XMP biosynthesis via salvage pathway; XMP from xanthine: step 1/1.</text>
</comment>
<gene>
    <name evidence="5" type="primary">xpt</name>
    <name evidence="8" type="ORF">SAMN02745973_02167</name>
</gene>
<keyword evidence="9" id="KW-1185">Reference proteome</keyword>
<dbReference type="NCBIfam" id="NF006671">
    <property type="entry name" value="PRK09219.1"/>
    <property type="match status" value="1"/>
</dbReference>
<dbReference type="InterPro" id="IPR029057">
    <property type="entry name" value="PRTase-like"/>
</dbReference>
<dbReference type="GO" id="GO:0006166">
    <property type="term" value="P:purine ribonucleoside salvage"/>
    <property type="evidence" value="ECO:0007669"/>
    <property type="project" value="UniProtKB-KW"/>
</dbReference>
<name>A0A1T4PPF9_9FIRM</name>
<dbReference type="GO" id="GO:0032265">
    <property type="term" value="P:XMP salvage"/>
    <property type="evidence" value="ECO:0007669"/>
    <property type="project" value="UniProtKB-UniRule"/>
</dbReference>
<comment type="function">
    <text evidence="5">Converts the preformed base xanthine, a product of nucleic acid breakdown, to xanthosine 5'-monophosphate (XMP), so it can be reused for RNA or DNA synthesis.</text>
</comment>
<dbReference type="SUPFAM" id="SSF53271">
    <property type="entry name" value="PRTase-like"/>
    <property type="match status" value="1"/>
</dbReference>
<evidence type="ECO:0000256" key="1">
    <source>
        <dbReference type="ARBA" id="ARBA00022490"/>
    </source>
</evidence>
<evidence type="ECO:0000256" key="4">
    <source>
        <dbReference type="ARBA" id="ARBA00022726"/>
    </source>
</evidence>
<evidence type="ECO:0000256" key="3">
    <source>
        <dbReference type="ARBA" id="ARBA00022679"/>
    </source>
</evidence>
<dbReference type="InterPro" id="IPR010079">
    <property type="entry name" value="Xanthine_PRibTrfase"/>
</dbReference>
<dbReference type="InterPro" id="IPR050118">
    <property type="entry name" value="Pur/Pyrimidine_PRTase"/>
</dbReference>
<comment type="subunit">
    <text evidence="5">Homodimer.</text>
</comment>
<dbReference type="Pfam" id="PF00156">
    <property type="entry name" value="Pribosyltran"/>
    <property type="match status" value="1"/>
</dbReference>
<dbReference type="InterPro" id="IPR000836">
    <property type="entry name" value="PRTase_dom"/>
</dbReference>
<dbReference type="CDD" id="cd06223">
    <property type="entry name" value="PRTases_typeI"/>
    <property type="match status" value="1"/>
</dbReference>